<name>A0A914QB21_9BILA</name>
<sequence>MYQSLNATIELLNEANDPNFNLADEYFCKAYAKKSLCLEGNEEKCFDVETYTKAFGINAGVKLLRYDALWHFTCNAEYKPTKEDKKCEDNNNIEALCKEGDQSCEDIKKRLDCIKKTSMEKCGNEKLAQFRVDAYTYTVQKILPNCNV</sequence>
<reference evidence="2" key="1">
    <citation type="submission" date="2022-11" db="UniProtKB">
        <authorList>
            <consortium name="WormBaseParasite"/>
        </authorList>
    </citation>
    <scope>IDENTIFICATION</scope>
</reference>
<keyword evidence="1" id="KW-1185">Reference proteome</keyword>
<dbReference type="AlphaFoldDB" id="A0A914QB21"/>
<organism evidence="1 2">
    <name type="scientific">Panagrolaimus davidi</name>
    <dbReference type="NCBI Taxonomy" id="227884"/>
    <lineage>
        <taxon>Eukaryota</taxon>
        <taxon>Metazoa</taxon>
        <taxon>Ecdysozoa</taxon>
        <taxon>Nematoda</taxon>
        <taxon>Chromadorea</taxon>
        <taxon>Rhabditida</taxon>
        <taxon>Tylenchina</taxon>
        <taxon>Panagrolaimomorpha</taxon>
        <taxon>Panagrolaimoidea</taxon>
        <taxon>Panagrolaimidae</taxon>
        <taxon>Panagrolaimus</taxon>
    </lineage>
</organism>
<dbReference type="Proteomes" id="UP000887578">
    <property type="component" value="Unplaced"/>
</dbReference>
<evidence type="ECO:0000313" key="2">
    <source>
        <dbReference type="WBParaSite" id="PDA_v2.g28842.t1"/>
    </source>
</evidence>
<dbReference type="WBParaSite" id="PDA_v2.g28842.t1">
    <property type="protein sequence ID" value="PDA_v2.g28842.t1"/>
    <property type="gene ID" value="PDA_v2.g28842"/>
</dbReference>
<accession>A0A914QB21</accession>
<protein>
    <submittedName>
        <fullName evidence="2">DUF19 domain-containing protein</fullName>
    </submittedName>
</protein>
<evidence type="ECO:0000313" key="1">
    <source>
        <dbReference type="Proteomes" id="UP000887578"/>
    </source>
</evidence>
<proteinExistence type="predicted"/>